<dbReference type="InterPro" id="IPR014017">
    <property type="entry name" value="DNA_helicase_UvrD-like_C"/>
</dbReference>
<dbReference type="InParanoid" id="B4CU41"/>
<organism evidence="15 16">
    <name type="scientific">Chthoniobacter flavus Ellin428</name>
    <dbReference type="NCBI Taxonomy" id="497964"/>
    <lineage>
        <taxon>Bacteria</taxon>
        <taxon>Pseudomonadati</taxon>
        <taxon>Verrucomicrobiota</taxon>
        <taxon>Spartobacteria</taxon>
        <taxon>Chthoniobacterales</taxon>
        <taxon>Chthoniobacteraceae</taxon>
        <taxon>Chthoniobacter</taxon>
    </lineage>
</organism>
<evidence type="ECO:0000256" key="11">
    <source>
        <dbReference type="ARBA" id="ARBA00048988"/>
    </source>
</evidence>
<evidence type="ECO:0000256" key="5">
    <source>
        <dbReference type="ARBA" id="ARBA00022840"/>
    </source>
</evidence>
<keyword evidence="3 12" id="KW-0378">Hydrolase</keyword>
<dbReference type="Proteomes" id="UP000005824">
    <property type="component" value="Unassembled WGS sequence"/>
</dbReference>
<dbReference type="Pfam" id="PF00580">
    <property type="entry name" value="UvrD-helicase"/>
    <property type="match status" value="1"/>
</dbReference>
<dbReference type="eggNOG" id="COG0210">
    <property type="taxonomic scope" value="Bacteria"/>
</dbReference>
<evidence type="ECO:0000256" key="10">
    <source>
        <dbReference type="ARBA" id="ARBA00034923"/>
    </source>
</evidence>
<proteinExistence type="inferred from homology"/>
<evidence type="ECO:0000259" key="14">
    <source>
        <dbReference type="PROSITE" id="PS51217"/>
    </source>
</evidence>
<comment type="catalytic activity">
    <reaction evidence="8">
        <text>Couples ATP hydrolysis with the unwinding of duplex DNA by translocating in the 3'-5' direction.</text>
        <dbReference type="EC" id="5.6.2.4"/>
    </reaction>
</comment>
<dbReference type="EC" id="5.6.2.4" evidence="9"/>
<dbReference type="InterPro" id="IPR000212">
    <property type="entry name" value="DNA_helicase_UvrD/REP"/>
</dbReference>
<evidence type="ECO:0000256" key="9">
    <source>
        <dbReference type="ARBA" id="ARBA00034808"/>
    </source>
</evidence>
<dbReference type="AlphaFoldDB" id="B4CU41"/>
<evidence type="ECO:0000256" key="4">
    <source>
        <dbReference type="ARBA" id="ARBA00022806"/>
    </source>
</evidence>
<dbReference type="PANTHER" id="PTHR11070">
    <property type="entry name" value="UVRD / RECB / PCRA DNA HELICASE FAMILY MEMBER"/>
    <property type="match status" value="1"/>
</dbReference>
<evidence type="ECO:0000259" key="13">
    <source>
        <dbReference type="PROSITE" id="PS51198"/>
    </source>
</evidence>
<feature type="domain" description="UvrD-like helicase C-terminal" evidence="14">
    <location>
        <begin position="288"/>
        <end position="568"/>
    </location>
</feature>
<dbReference type="SUPFAM" id="SSF52540">
    <property type="entry name" value="P-loop containing nucleoside triphosphate hydrolases"/>
    <property type="match status" value="1"/>
</dbReference>
<evidence type="ECO:0000313" key="15">
    <source>
        <dbReference type="EMBL" id="EDY22079.1"/>
    </source>
</evidence>
<evidence type="ECO:0000256" key="6">
    <source>
        <dbReference type="ARBA" id="ARBA00023125"/>
    </source>
</evidence>
<keyword evidence="7" id="KW-0413">Isomerase</keyword>
<sequence>MSGFSLFDLNPEQEQAVRTTEGPLLILAGAGTGKTRVITMRVAFLISQGVDPSHILAVTFTNKAADEMRERLAKMIEPSQAKKVTMSTFHALCVRILRQDIEKLGWKKNFSIYDEGDQMGLIKKIITRTAAKDEKLDPNVAKNLISKAKNNGWREVSPGDEKTLAGAVFARYQAELKTLNAVDFDDLLLLAVKVLSEHADVRDRWHRRFRYLMVDEFQDTNRLQLELVSMLAKPAEGTGGRPNVAVVGDDDQSIYGWRGAEVSNILEFEAHFPDPVVVKLEQNYRSTNAILNTANFLIKNNPRRRPKKLWSSAGDGDKVRIVGMSDDRQEAEFIANEIAQRSVTESAPHEEFAILFRMNAQSRLLETNLRQLNIPYRIIGGKSFFDRREVKDLLAYANCLVNTDDDVSLLRIINTPARGISSNTVEKATDFSAKQKCSVFDVLTNEAFRGTLTKRTVESLDRFVEMLDRFETKLNTPLSDHAAVLREMMKETGYLDELKRTCKTPQEALSRETNLMDLLKSFEDYQGRSSEGLRGFLDEMSLRQEREEDDDDARGTGVTLITLHAAKGLEYPHVYLIGLEEGLLPHDRSKLEGTVDEERRLLYVGITRARRTLALSWCRHRIRYGSPMPCTPSSFIKELPPEWIIHRDATQILQAPVSEAAAKSKFGALRAAVERAAG</sequence>
<dbReference type="GO" id="GO:0005524">
    <property type="term" value="F:ATP binding"/>
    <property type="evidence" value="ECO:0007669"/>
    <property type="project" value="UniProtKB-UniRule"/>
</dbReference>
<dbReference type="PROSITE" id="PS51198">
    <property type="entry name" value="UVRD_HELICASE_ATP_BIND"/>
    <property type="match status" value="1"/>
</dbReference>
<evidence type="ECO:0000256" key="7">
    <source>
        <dbReference type="ARBA" id="ARBA00023235"/>
    </source>
</evidence>
<dbReference type="InterPro" id="IPR013986">
    <property type="entry name" value="DExx_box_DNA_helicase_dom_sf"/>
</dbReference>
<dbReference type="RefSeq" id="WP_006977531.1">
    <property type="nucleotide sequence ID" value="NZ_ABVL01000001.1"/>
</dbReference>
<keyword evidence="2 12" id="KW-0547">Nucleotide-binding</keyword>
<keyword evidence="6" id="KW-0238">DNA-binding</keyword>
<keyword evidence="4 12" id="KW-0347">Helicase</keyword>
<dbReference type="FunCoup" id="B4CU41">
    <property type="interactions" value="177"/>
</dbReference>
<dbReference type="GO" id="GO:0000725">
    <property type="term" value="P:recombinational repair"/>
    <property type="evidence" value="ECO:0007669"/>
    <property type="project" value="TreeGrafter"/>
</dbReference>
<evidence type="ECO:0000256" key="2">
    <source>
        <dbReference type="ARBA" id="ARBA00022741"/>
    </source>
</evidence>
<dbReference type="InterPro" id="IPR014016">
    <property type="entry name" value="UvrD-like_ATP-bd"/>
</dbReference>
<dbReference type="GO" id="GO:0016887">
    <property type="term" value="F:ATP hydrolysis activity"/>
    <property type="evidence" value="ECO:0007669"/>
    <property type="project" value="RHEA"/>
</dbReference>
<gene>
    <name evidence="15" type="ORF">CfE428DRAFT_0204</name>
</gene>
<evidence type="ECO:0000256" key="8">
    <source>
        <dbReference type="ARBA" id="ARBA00034617"/>
    </source>
</evidence>
<dbReference type="GO" id="GO:0043138">
    <property type="term" value="F:3'-5' DNA helicase activity"/>
    <property type="evidence" value="ECO:0007669"/>
    <property type="project" value="UniProtKB-EC"/>
</dbReference>
<accession>B4CU41</accession>
<dbReference type="GO" id="GO:0003677">
    <property type="term" value="F:DNA binding"/>
    <property type="evidence" value="ECO:0007669"/>
    <property type="project" value="UniProtKB-KW"/>
</dbReference>
<dbReference type="Gene3D" id="1.10.486.10">
    <property type="entry name" value="PCRA, domain 4"/>
    <property type="match status" value="1"/>
</dbReference>
<dbReference type="Gene3D" id="3.40.50.300">
    <property type="entry name" value="P-loop containing nucleotide triphosphate hydrolases"/>
    <property type="match status" value="2"/>
</dbReference>
<dbReference type="CDD" id="cd17932">
    <property type="entry name" value="DEXQc_UvrD"/>
    <property type="match status" value="1"/>
</dbReference>
<protein>
    <recommendedName>
        <fullName evidence="9">DNA 3'-5' helicase</fullName>
        <ecNumber evidence="9">5.6.2.4</ecNumber>
    </recommendedName>
    <alternativeName>
        <fullName evidence="10">DNA 3'-5' helicase II</fullName>
    </alternativeName>
</protein>
<dbReference type="STRING" id="497964.CfE428DRAFT_0204"/>
<dbReference type="EMBL" id="ABVL01000001">
    <property type="protein sequence ID" value="EDY22079.1"/>
    <property type="molecule type" value="Genomic_DNA"/>
</dbReference>
<feature type="domain" description="UvrD-like helicase ATP-binding" evidence="13">
    <location>
        <begin position="7"/>
        <end position="287"/>
    </location>
</feature>
<comment type="catalytic activity">
    <reaction evidence="11">
        <text>ATP + H2O = ADP + phosphate + H(+)</text>
        <dbReference type="Rhea" id="RHEA:13065"/>
        <dbReference type="ChEBI" id="CHEBI:15377"/>
        <dbReference type="ChEBI" id="CHEBI:15378"/>
        <dbReference type="ChEBI" id="CHEBI:30616"/>
        <dbReference type="ChEBI" id="CHEBI:43474"/>
        <dbReference type="ChEBI" id="CHEBI:456216"/>
        <dbReference type="EC" id="5.6.2.4"/>
    </reaction>
</comment>
<name>B4CU41_9BACT</name>
<evidence type="ECO:0000256" key="12">
    <source>
        <dbReference type="PROSITE-ProRule" id="PRU00560"/>
    </source>
</evidence>
<dbReference type="Pfam" id="PF13361">
    <property type="entry name" value="UvrD_C"/>
    <property type="match status" value="1"/>
</dbReference>
<reference evidence="15 16" key="1">
    <citation type="journal article" date="2011" name="J. Bacteriol.">
        <title>Genome sequence of Chthoniobacter flavus Ellin428, an aerobic heterotrophic soil bacterium.</title>
        <authorList>
            <person name="Kant R."/>
            <person name="van Passel M.W."/>
            <person name="Palva A."/>
            <person name="Lucas S."/>
            <person name="Lapidus A."/>
            <person name="Glavina Del Rio T."/>
            <person name="Dalin E."/>
            <person name="Tice H."/>
            <person name="Bruce D."/>
            <person name="Goodwin L."/>
            <person name="Pitluck S."/>
            <person name="Larimer F.W."/>
            <person name="Land M.L."/>
            <person name="Hauser L."/>
            <person name="Sangwan P."/>
            <person name="de Vos W.M."/>
            <person name="Janssen P.H."/>
            <person name="Smidt H."/>
        </authorList>
    </citation>
    <scope>NUCLEOTIDE SEQUENCE [LARGE SCALE GENOMIC DNA]</scope>
    <source>
        <strain evidence="15 16">Ellin428</strain>
    </source>
</reference>
<evidence type="ECO:0000256" key="1">
    <source>
        <dbReference type="ARBA" id="ARBA00009922"/>
    </source>
</evidence>
<feature type="binding site" evidence="12">
    <location>
        <begin position="28"/>
        <end position="35"/>
    </location>
    <ligand>
        <name>ATP</name>
        <dbReference type="ChEBI" id="CHEBI:30616"/>
    </ligand>
</feature>
<dbReference type="Gene3D" id="1.10.10.160">
    <property type="match status" value="1"/>
</dbReference>
<dbReference type="GO" id="GO:0005829">
    <property type="term" value="C:cytosol"/>
    <property type="evidence" value="ECO:0007669"/>
    <property type="project" value="TreeGrafter"/>
</dbReference>
<evidence type="ECO:0000256" key="3">
    <source>
        <dbReference type="ARBA" id="ARBA00022801"/>
    </source>
</evidence>
<keyword evidence="16" id="KW-1185">Reference proteome</keyword>
<comment type="similarity">
    <text evidence="1">Belongs to the helicase family. UvrD subfamily.</text>
</comment>
<dbReference type="CDD" id="cd18807">
    <property type="entry name" value="SF1_C_UvrD"/>
    <property type="match status" value="1"/>
</dbReference>
<keyword evidence="5 12" id="KW-0067">ATP-binding</keyword>
<comment type="caution">
    <text evidence="15">The sequence shown here is derived from an EMBL/GenBank/DDBJ whole genome shotgun (WGS) entry which is preliminary data.</text>
</comment>
<dbReference type="PANTHER" id="PTHR11070:SF2">
    <property type="entry name" value="ATP-DEPENDENT DNA HELICASE SRS2"/>
    <property type="match status" value="1"/>
</dbReference>
<dbReference type="PROSITE" id="PS51217">
    <property type="entry name" value="UVRD_HELICASE_CTER"/>
    <property type="match status" value="1"/>
</dbReference>
<dbReference type="InterPro" id="IPR027417">
    <property type="entry name" value="P-loop_NTPase"/>
</dbReference>
<evidence type="ECO:0000313" key="16">
    <source>
        <dbReference type="Proteomes" id="UP000005824"/>
    </source>
</evidence>